<gene>
    <name evidence="1" type="primary">draG</name>
    <name evidence="1" type="ORF">ACFQ1T_12285</name>
</gene>
<evidence type="ECO:0000313" key="2">
    <source>
        <dbReference type="Proteomes" id="UP001597106"/>
    </source>
</evidence>
<keyword evidence="1" id="KW-0378">Hydrolase</keyword>
<dbReference type="RefSeq" id="WP_379077175.1">
    <property type="nucleotide sequence ID" value="NZ_JBHTJW010000003.1"/>
</dbReference>
<dbReference type="InterPro" id="IPR050792">
    <property type="entry name" value="ADP-ribosylglycohydrolase"/>
</dbReference>
<name>A0ABW3GLG6_9PROT</name>
<dbReference type="InterPro" id="IPR036705">
    <property type="entry name" value="Ribosyl_crysJ1_sf"/>
</dbReference>
<reference evidence="2" key="1">
    <citation type="journal article" date="2019" name="Int. J. Syst. Evol. Microbiol.">
        <title>The Global Catalogue of Microorganisms (GCM) 10K type strain sequencing project: providing services to taxonomists for standard genome sequencing and annotation.</title>
        <authorList>
            <consortium name="The Broad Institute Genomics Platform"/>
            <consortium name="The Broad Institute Genome Sequencing Center for Infectious Disease"/>
            <person name="Wu L."/>
            <person name="Ma J."/>
        </authorList>
    </citation>
    <scope>NUCLEOTIDE SEQUENCE [LARGE SCALE GENOMIC DNA]</scope>
    <source>
        <strain evidence="2">CCUG 59685</strain>
    </source>
</reference>
<dbReference type="Gene3D" id="1.10.4080.10">
    <property type="entry name" value="ADP-ribosylation/Crystallin J1"/>
    <property type="match status" value="1"/>
</dbReference>
<dbReference type="NCBIfam" id="TIGR02662">
    <property type="entry name" value="dinitro_DRAG"/>
    <property type="match status" value="1"/>
</dbReference>
<evidence type="ECO:0000313" key="1">
    <source>
        <dbReference type="EMBL" id="MFD0930555.1"/>
    </source>
</evidence>
<sequence>MQRALGAYLGMAVGDALGAPVEFMTAREIAARGEHRDMTGGGWLKLKPGQITDDTEMSLCLGRAWLSHNGWHAETAARMFVDWLKNQPIDVGNTCRRGIRRYLLEGSVQGPPSEADGGNGAAMRMAPIAIATYHLPDQFEKITLAQAHLTHHHPLSDAACLTLGSMVHALFNGQGGAACRLLAAALVKQYPAFKFDPYPGRASGYIVDTMQTVLHFFLNTDNFEDCLIGTVNQGEDADTTGAIVGMLAGARYGSQAIPERWLHALPLTIRQEIEQQVPALLQGGLDEHHTFL</sequence>
<dbReference type="EMBL" id="JBHTJW010000003">
    <property type="protein sequence ID" value="MFD0930555.1"/>
    <property type="molecule type" value="Genomic_DNA"/>
</dbReference>
<dbReference type="EC" id="3.2.2.24" evidence="1"/>
<dbReference type="GO" id="GO:0047407">
    <property type="term" value="F:ADP-ribosyl-[dinitrogen reductase] hydrolase activity"/>
    <property type="evidence" value="ECO:0007669"/>
    <property type="project" value="UniProtKB-EC"/>
</dbReference>
<protein>
    <submittedName>
        <fullName evidence="1">ADP-ribosyl-[dinitrogen reductase] hydrolase</fullName>
        <ecNumber evidence="1">3.2.2.24</ecNumber>
    </submittedName>
</protein>
<dbReference type="PANTHER" id="PTHR16222">
    <property type="entry name" value="ADP-RIBOSYLGLYCOHYDROLASE"/>
    <property type="match status" value="1"/>
</dbReference>
<keyword evidence="2" id="KW-1185">Reference proteome</keyword>
<comment type="caution">
    <text evidence="1">The sequence shown here is derived from an EMBL/GenBank/DDBJ whole genome shotgun (WGS) entry which is preliminary data.</text>
</comment>
<dbReference type="InterPro" id="IPR005502">
    <property type="entry name" value="Ribosyl_crysJ1"/>
</dbReference>
<proteinExistence type="predicted"/>
<dbReference type="SUPFAM" id="SSF101478">
    <property type="entry name" value="ADP-ribosylglycohydrolase"/>
    <property type="match status" value="1"/>
</dbReference>
<dbReference type="InterPro" id="IPR013479">
    <property type="entry name" value="ADP-ribosyl_diN_reduct_hydro"/>
</dbReference>
<organism evidence="1 2">
    <name type="scientific">Methylophilus glucosoxydans</name>
    <dbReference type="NCBI Taxonomy" id="752553"/>
    <lineage>
        <taxon>Bacteria</taxon>
        <taxon>Pseudomonadati</taxon>
        <taxon>Pseudomonadota</taxon>
        <taxon>Betaproteobacteria</taxon>
        <taxon>Nitrosomonadales</taxon>
        <taxon>Methylophilaceae</taxon>
        <taxon>Methylophilus</taxon>
    </lineage>
</organism>
<accession>A0ABW3GLG6</accession>
<dbReference type="PANTHER" id="PTHR16222:SF12">
    <property type="entry name" value="ADP-RIBOSYLGLYCOHYDROLASE-RELATED"/>
    <property type="match status" value="1"/>
</dbReference>
<dbReference type="Proteomes" id="UP001597106">
    <property type="component" value="Unassembled WGS sequence"/>
</dbReference>
<keyword evidence="1" id="KW-0326">Glycosidase</keyword>
<dbReference type="Pfam" id="PF03747">
    <property type="entry name" value="ADP_ribosyl_GH"/>
    <property type="match status" value="1"/>
</dbReference>